<keyword evidence="4 5" id="KW-0694">RNA-binding</keyword>
<feature type="active site" description="Nucleophile" evidence="5">
    <location>
        <position position="336"/>
    </location>
</feature>
<evidence type="ECO:0000259" key="6">
    <source>
        <dbReference type="PROSITE" id="PS51686"/>
    </source>
</evidence>
<comment type="caution">
    <text evidence="5">Lacks conserved residue(s) required for the propagation of feature annotation.</text>
</comment>
<dbReference type="GO" id="GO:0001510">
    <property type="term" value="P:RNA methylation"/>
    <property type="evidence" value="ECO:0007669"/>
    <property type="project" value="InterPro"/>
</dbReference>
<dbReference type="PROSITE" id="PS51686">
    <property type="entry name" value="SAM_MT_RSMB_NOP"/>
    <property type="match status" value="1"/>
</dbReference>
<dbReference type="Pfam" id="PF01189">
    <property type="entry name" value="Methyltr_RsmB-F"/>
    <property type="match status" value="1"/>
</dbReference>
<evidence type="ECO:0000256" key="2">
    <source>
        <dbReference type="ARBA" id="ARBA00022679"/>
    </source>
</evidence>
<comment type="similarity">
    <text evidence="5">Belongs to the class I-like SAM-binding methyltransferase superfamily. RsmB/NOP family.</text>
</comment>
<feature type="domain" description="SAM-dependent MTase RsmB/NOP-type" evidence="6">
    <location>
        <begin position="113"/>
        <end position="394"/>
    </location>
</feature>
<comment type="caution">
    <text evidence="7">The sequence shown here is derived from an EMBL/GenBank/DDBJ whole genome shotgun (WGS) entry which is preliminary data.</text>
</comment>
<evidence type="ECO:0000313" key="8">
    <source>
        <dbReference type="Proteomes" id="UP000676996"/>
    </source>
</evidence>
<keyword evidence="1 5" id="KW-0489">Methyltransferase</keyword>
<evidence type="ECO:0000256" key="1">
    <source>
        <dbReference type="ARBA" id="ARBA00022603"/>
    </source>
</evidence>
<sequence length="395" mass="42845">MTPAARTQAGIEILDKIIKAARDQGAAADTIIARYFASRRYAGSQDRRAIRSLVYDAVRLLGDCPENGRAAMLALARRRPDLLEHFGAERYGPSTIAAEETPAEEGRAPTWMADPLQESNIGEWDQTSLLARAPLDIRVNPLRATIEEVERELEDAERLHHAPMGLRLPPDTMLDKHPLYRKGAFEIQDAGSQIVSLAAGAAPGMTVVDLCAGGGGKTLALAALMANRGRIVASDSDRGRLRKLEPRANRAGVSIAETRLLNPGEERDQLADLASAADIVLVDAPCSGTGTWRRNPEARWRLTPGRIENFVSLQERLIEVGAELVKPGGALVYIVCSLLDDEGTKQVEAFLERHPDWTAEKPELPAGTDRGGGVRLTPAKDSTDGFFVAKLVRPC</sequence>
<evidence type="ECO:0000256" key="4">
    <source>
        <dbReference type="ARBA" id="ARBA00022884"/>
    </source>
</evidence>
<evidence type="ECO:0000313" key="7">
    <source>
        <dbReference type="EMBL" id="MBR0551627.1"/>
    </source>
</evidence>
<gene>
    <name evidence="7" type="ORF">J7S20_03800</name>
</gene>
<reference evidence="7" key="1">
    <citation type="submission" date="2021-04" db="EMBL/GenBank/DDBJ databases">
        <title>Ouciella asimina sp. nov., isolated from the surface seawater in the hydrothermal field of Okinawa Trough.</title>
        <authorList>
            <person name="Shuang W."/>
        </authorList>
    </citation>
    <scope>NUCLEOTIDE SEQUENCE</scope>
    <source>
        <strain evidence="7">LXI357</strain>
    </source>
</reference>
<keyword evidence="8" id="KW-1185">Reference proteome</keyword>
<dbReference type="PRINTS" id="PR02008">
    <property type="entry name" value="RCMTFAMILY"/>
</dbReference>
<dbReference type="Proteomes" id="UP000676996">
    <property type="component" value="Unassembled WGS sequence"/>
</dbReference>
<dbReference type="InterPro" id="IPR029063">
    <property type="entry name" value="SAM-dependent_MTases_sf"/>
</dbReference>
<keyword evidence="2 5" id="KW-0808">Transferase</keyword>
<dbReference type="PANTHER" id="PTHR22807:SF53">
    <property type="entry name" value="RIBOSOMAL RNA SMALL SUBUNIT METHYLTRANSFERASE B-RELATED"/>
    <property type="match status" value="1"/>
</dbReference>
<dbReference type="SUPFAM" id="SSF53335">
    <property type="entry name" value="S-adenosyl-L-methionine-dependent methyltransferases"/>
    <property type="match status" value="1"/>
</dbReference>
<organism evidence="7 8">
    <name type="scientific">Stakelama marina</name>
    <dbReference type="NCBI Taxonomy" id="2826939"/>
    <lineage>
        <taxon>Bacteria</taxon>
        <taxon>Pseudomonadati</taxon>
        <taxon>Pseudomonadota</taxon>
        <taxon>Alphaproteobacteria</taxon>
        <taxon>Sphingomonadales</taxon>
        <taxon>Sphingomonadaceae</taxon>
        <taxon>Stakelama</taxon>
    </lineage>
</organism>
<protein>
    <submittedName>
        <fullName evidence="7">RsmB/NOP family class I SAM-dependent RNA methyltransferase</fullName>
    </submittedName>
</protein>
<feature type="binding site" evidence="5">
    <location>
        <position position="283"/>
    </location>
    <ligand>
        <name>S-adenosyl-L-methionine</name>
        <dbReference type="ChEBI" id="CHEBI:59789"/>
    </ligand>
</feature>
<accession>A0A8T4IAE4</accession>
<proteinExistence type="inferred from homology"/>
<dbReference type="InterPro" id="IPR049560">
    <property type="entry name" value="MeTrfase_RsmB-F_NOP2_cat"/>
</dbReference>
<evidence type="ECO:0000256" key="3">
    <source>
        <dbReference type="ARBA" id="ARBA00022691"/>
    </source>
</evidence>
<dbReference type="Gene3D" id="3.40.50.150">
    <property type="entry name" value="Vaccinia Virus protein VP39"/>
    <property type="match status" value="1"/>
</dbReference>
<keyword evidence="3 5" id="KW-0949">S-adenosyl-L-methionine</keyword>
<dbReference type="GO" id="GO:0003723">
    <property type="term" value="F:RNA binding"/>
    <property type="evidence" value="ECO:0007669"/>
    <property type="project" value="UniProtKB-UniRule"/>
</dbReference>
<dbReference type="GO" id="GO:0008173">
    <property type="term" value="F:RNA methyltransferase activity"/>
    <property type="evidence" value="ECO:0007669"/>
    <property type="project" value="InterPro"/>
</dbReference>
<name>A0A8T4IAE4_9SPHN</name>
<evidence type="ECO:0000256" key="5">
    <source>
        <dbReference type="PROSITE-ProRule" id="PRU01023"/>
    </source>
</evidence>
<dbReference type="CDD" id="cd02440">
    <property type="entry name" value="AdoMet_MTases"/>
    <property type="match status" value="1"/>
</dbReference>
<feature type="binding site" evidence="5">
    <location>
        <position position="235"/>
    </location>
    <ligand>
        <name>S-adenosyl-L-methionine</name>
        <dbReference type="ChEBI" id="CHEBI:59789"/>
    </ligand>
</feature>
<dbReference type="InterPro" id="IPR001678">
    <property type="entry name" value="MeTrfase_RsmB-F_NOP2_dom"/>
</dbReference>
<dbReference type="InterPro" id="IPR023267">
    <property type="entry name" value="RCMT"/>
</dbReference>
<dbReference type="AlphaFoldDB" id="A0A8T4IAE4"/>
<dbReference type="PANTHER" id="PTHR22807">
    <property type="entry name" value="NOP2 YEAST -RELATED NOL1/NOP2/FMU SUN DOMAIN-CONTAINING"/>
    <property type="match status" value="1"/>
</dbReference>
<dbReference type="RefSeq" id="WP_284052896.1">
    <property type="nucleotide sequence ID" value="NZ_JAGRQC010000001.1"/>
</dbReference>
<dbReference type="EMBL" id="JAGRQC010000001">
    <property type="protein sequence ID" value="MBR0551627.1"/>
    <property type="molecule type" value="Genomic_DNA"/>
</dbReference>